<feature type="transmembrane region" description="Helical" evidence="6">
    <location>
        <begin position="209"/>
        <end position="234"/>
    </location>
</feature>
<keyword evidence="9" id="KW-1185">Reference proteome</keyword>
<dbReference type="InterPro" id="IPR036259">
    <property type="entry name" value="MFS_trans_sf"/>
</dbReference>
<keyword evidence="3 6" id="KW-1133">Transmembrane helix</keyword>
<dbReference type="PROSITE" id="PS50850">
    <property type="entry name" value="MFS"/>
    <property type="match status" value="1"/>
</dbReference>
<comment type="caution">
    <text evidence="8">The sequence shown here is derived from an EMBL/GenBank/DDBJ whole genome shotgun (WGS) entry which is preliminary data.</text>
</comment>
<feature type="transmembrane region" description="Helical" evidence="6">
    <location>
        <begin position="119"/>
        <end position="138"/>
    </location>
</feature>
<evidence type="ECO:0000256" key="3">
    <source>
        <dbReference type="ARBA" id="ARBA00022989"/>
    </source>
</evidence>
<protein>
    <submittedName>
        <fullName evidence="8">MFS transporter</fullName>
    </submittedName>
</protein>
<feature type="region of interest" description="Disordered" evidence="5">
    <location>
        <begin position="1"/>
        <end position="66"/>
    </location>
</feature>
<sequence length="567" mass="61012">MATGMNQPEGPAASTPSSARASPDDGHDADTIEPVHQESGVEAYRSASHVSGPDAFHPDTNAPAADTDEANEIYDRLGAHRKSIIVAVCSFCAFLSPMSSTSVLAATPEVAADYHTTGSIINVSNAGYMVFMGISPVVWGPMSEVFGRRVVLLVTAVLFFLLSLGTALAPNLASFFVFRAASAFEGTSFILLGAACLGDIYRPTERGTAIGWFLSGTLIGPAFGPFIGGIIVTYASWRAIFWLQTALAGTAVLGVYFLVPETIHHKKYADLEGYSAPDRMKALLSLINPIRPLRLFRYWNQVLVACGSSALVWNMYSLLTPIRYVLNPRFHLESPLLSGLFYLAPGCGYLLGTFMGGRWADRTVRLWIKRRNGVRVPEDRLRSAVPFMGILMPACILIYGWAVDKAVGGIPLPVIVLFLQGVGQLFCFPSLNTYCLDVMPGQGAEVTAANYFVRYLAGCLGTAVVLPAIEGVGVGWFQTISALFLVASTVGVMAAIRWGEGWRKATDANKARERMKKTANRGASPIADADTANAMSDKEDSETEMGMDGNEKSIQAAQHKVPPEKTV</sequence>
<feature type="transmembrane region" description="Helical" evidence="6">
    <location>
        <begin position="414"/>
        <end position="436"/>
    </location>
</feature>
<accession>A0AB34FWT4</accession>
<dbReference type="Gene3D" id="1.20.1250.20">
    <property type="entry name" value="MFS general substrate transporter like domains"/>
    <property type="match status" value="1"/>
</dbReference>
<dbReference type="Proteomes" id="UP001163105">
    <property type="component" value="Unassembled WGS sequence"/>
</dbReference>
<feature type="region of interest" description="Disordered" evidence="5">
    <location>
        <begin position="515"/>
        <end position="567"/>
    </location>
</feature>
<feature type="transmembrane region" description="Helical" evidence="6">
    <location>
        <begin position="150"/>
        <end position="169"/>
    </location>
</feature>
<evidence type="ECO:0000256" key="1">
    <source>
        <dbReference type="ARBA" id="ARBA00004141"/>
    </source>
</evidence>
<feature type="domain" description="Major facilitator superfamily (MFS) profile" evidence="7">
    <location>
        <begin position="85"/>
        <end position="499"/>
    </location>
</feature>
<dbReference type="FunFam" id="1.20.1250.20:FF:000354">
    <property type="entry name" value="MFS general substrate transporter"/>
    <property type="match status" value="1"/>
</dbReference>
<evidence type="ECO:0000256" key="6">
    <source>
        <dbReference type="SAM" id="Phobius"/>
    </source>
</evidence>
<evidence type="ECO:0000256" key="5">
    <source>
        <dbReference type="SAM" id="MobiDB-lite"/>
    </source>
</evidence>
<dbReference type="GO" id="GO:0005886">
    <property type="term" value="C:plasma membrane"/>
    <property type="evidence" value="ECO:0007669"/>
    <property type="project" value="TreeGrafter"/>
</dbReference>
<keyword evidence="4 6" id="KW-0472">Membrane</keyword>
<feature type="compositionally biased region" description="Basic and acidic residues" evidence="5">
    <location>
        <begin position="22"/>
        <end position="36"/>
    </location>
</feature>
<dbReference type="SUPFAM" id="SSF103473">
    <property type="entry name" value="MFS general substrate transporter"/>
    <property type="match status" value="1"/>
</dbReference>
<feature type="compositionally biased region" description="Low complexity" evidence="5">
    <location>
        <begin position="11"/>
        <end position="21"/>
    </location>
</feature>
<evidence type="ECO:0000313" key="9">
    <source>
        <dbReference type="Proteomes" id="UP001163105"/>
    </source>
</evidence>
<evidence type="ECO:0000256" key="2">
    <source>
        <dbReference type="ARBA" id="ARBA00022692"/>
    </source>
</evidence>
<feature type="transmembrane region" description="Helical" evidence="6">
    <location>
        <begin position="175"/>
        <end position="197"/>
    </location>
</feature>
<dbReference type="GO" id="GO:0022857">
    <property type="term" value="F:transmembrane transporter activity"/>
    <property type="evidence" value="ECO:0007669"/>
    <property type="project" value="InterPro"/>
</dbReference>
<proteinExistence type="predicted"/>
<name>A0AB34FWT4_9HYPO</name>
<dbReference type="InterPro" id="IPR011701">
    <property type="entry name" value="MFS"/>
</dbReference>
<feature type="transmembrane region" description="Helical" evidence="6">
    <location>
        <begin position="240"/>
        <end position="259"/>
    </location>
</feature>
<gene>
    <name evidence="8" type="ORF">O9K51_04523</name>
</gene>
<keyword evidence="2 6" id="KW-0812">Transmembrane</keyword>
<feature type="transmembrane region" description="Helical" evidence="6">
    <location>
        <begin position="475"/>
        <end position="496"/>
    </location>
</feature>
<dbReference type="PANTHER" id="PTHR23502:SF64">
    <property type="entry name" value="TRANSPORTER, PUTATIVE (AFU_ORTHOLOGUE AFUA_3G11760)-RELATED"/>
    <property type="match status" value="1"/>
</dbReference>
<evidence type="ECO:0000256" key="4">
    <source>
        <dbReference type="ARBA" id="ARBA00023136"/>
    </source>
</evidence>
<dbReference type="Pfam" id="PF07690">
    <property type="entry name" value="MFS_1"/>
    <property type="match status" value="1"/>
</dbReference>
<feature type="transmembrane region" description="Helical" evidence="6">
    <location>
        <begin position="339"/>
        <end position="360"/>
    </location>
</feature>
<feature type="transmembrane region" description="Helical" evidence="6">
    <location>
        <begin position="381"/>
        <end position="402"/>
    </location>
</feature>
<dbReference type="InterPro" id="IPR020846">
    <property type="entry name" value="MFS_dom"/>
</dbReference>
<dbReference type="PANTHER" id="PTHR23502">
    <property type="entry name" value="MAJOR FACILITATOR SUPERFAMILY"/>
    <property type="match status" value="1"/>
</dbReference>
<evidence type="ECO:0000259" key="7">
    <source>
        <dbReference type="PROSITE" id="PS50850"/>
    </source>
</evidence>
<feature type="transmembrane region" description="Helical" evidence="6">
    <location>
        <begin position="84"/>
        <end position="107"/>
    </location>
</feature>
<dbReference type="AlphaFoldDB" id="A0AB34FWT4"/>
<feature type="transmembrane region" description="Helical" evidence="6">
    <location>
        <begin position="298"/>
        <end position="319"/>
    </location>
</feature>
<comment type="subcellular location">
    <subcellularLocation>
        <location evidence="1">Membrane</location>
        <topology evidence="1">Multi-pass membrane protein</topology>
    </subcellularLocation>
</comment>
<reference evidence="8" key="1">
    <citation type="submission" date="2023-01" db="EMBL/GenBank/DDBJ databases">
        <title>The growth and conidiation of Purpureocillium lavendulum are regulated by nitrogen source and histone H3K14 acetylation.</title>
        <authorList>
            <person name="Tang P."/>
            <person name="Han J."/>
            <person name="Zhang C."/>
            <person name="Tang P."/>
            <person name="Qi F."/>
            <person name="Zhang K."/>
            <person name="Liang L."/>
        </authorList>
    </citation>
    <scope>NUCLEOTIDE SEQUENCE</scope>
    <source>
        <strain evidence="8">YMF1.00683</strain>
    </source>
</reference>
<organism evidence="8 9">
    <name type="scientific">Purpureocillium lavendulum</name>
    <dbReference type="NCBI Taxonomy" id="1247861"/>
    <lineage>
        <taxon>Eukaryota</taxon>
        <taxon>Fungi</taxon>
        <taxon>Dikarya</taxon>
        <taxon>Ascomycota</taxon>
        <taxon>Pezizomycotina</taxon>
        <taxon>Sordariomycetes</taxon>
        <taxon>Hypocreomycetidae</taxon>
        <taxon>Hypocreales</taxon>
        <taxon>Ophiocordycipitaceae</taxon>
        <taxon>Purpureocillium</taxon>
    </lineage>
</organism>
<feature type="transmembrane region" description="Helical" evidence="6">
    <location>
        <begin position="448"/>
        <end position="469"/>
    </location>
</feature>
<dbReference type="EMBL" id="JAQHRD010000003">
    <property type="protein sequence ID" value="KAJ6443344.1"/>
    <property type="molecule type" value="Genomic_DNA"/>
</dbReference>
<evidence type="ECO:0000313" key="8">
    <source>
        <dbReference type="EMBL" id="KAJ6443344.1"/>
    </source>
</evidence>